<evidence type="ECO:0000256" key="2">
    <source>
        <dbReference type="ARBA" id="ARBA00022833"/>
    </source>
</evidence>
<dbReference type="AlphaFoldDB" id="A0A6T8NY51"/>
<accession>A0A6T8NY51</accession>
<dbReference type="InterPro" id="IPR001370">
    <property type="entry name" value="BIR_rpt"/>
</dbReference>
<dbReference type="PANTHER" id="PTHR46771">
    <property type="entry name" value="DETERIN"/>
    <property type="match status" value="1"/>
</dbReference>
<feature type="compositionally biased region" description="Basic and acidic residues" evidence="3">
    <location>
        <begin position="276"/>
        <end position="299"/>
    </location>
</feature>
<protein>
    <submittedName>
        <fullName evidence="5">Uncharacterized protein</fullName>
    </submittedName>
</protein>
<dbReference type="SUPFAM" id="SSF57924">
    <property type="entry name" value="Inhibitor of apoptosis (IAP) repeat"/>
    <property type="match status" value="1"/>
</dbReference>
<organism evidence="5">
    <name type="scientific">Hemiselmis andersenii</name>
    <name type="common">Cryptophyte alga</name>
    <dbReference type="NCBI Taxonomy" id="464988"/>
    <lineage>
        <taxon>Eukaryota</taxon>
        <taxon>Cryptophyceae</taxon>
        <taxon>Cryptomonadales</taxon>
        <taxon>Hemiselmidaceae</taxon>
        <taxon>Hemiselmis</taxon>
    </lineage>
</organism>
<dbReference type="GO" id="GO:0046872">
    <property type="term" value="F:metal ion binding"/>
    <property type="evidence" value="ECO:0007669"/>
    <property type="project" value="UniProtKB-KW"/>
</dbReference>
<feature type="compositionally biased region" description="Polar residues" evidence="3">
    <location>
        <begin position="114"/>
        <end position="128"/>
    </location>
</feature>
<sequence>MDIGSLDSKFQRVMDPSLDIGAGATPSRQGGAGGQGAMGGGQWESPVAGMWPQGGGGGGGGERKPSPEGRSGAMRKPSPERRAGAMREHESSGASSLYSSGEGRREMSMGTDGGSLSSVDGMLSRSSTASRDSIAMSVRQLLCQGEAQVDALRTVEGREATFGDDWLHRGNPRLLKSKMACAGFIHTPDSQVQDKVTCVYCGLELGMWEPGDDPWVEHHEGAPGCSFWRRSSLAGERISKDILFTGYGSPYHSFQRSAGQDMQRSLAAYAASQQDHSPKGGGHFDRTLNGEDKGQTFAF</sequence>
<evidence type="ECO:0000313" key="5">
    <source>
        <dbReference type="EMBL" id="CAD8987172.1"/>
    </source>
</evidence>
<feature type="region of interest" description="Disordered" evidence="3">
    <location>
        <begin position="17"/>
        <end position="128"/>
    </location>
</feature>
<dbReference type="EMBL" id="HBFX01063270">
    <property type="protein sequence ID" value="CAD8987172.1"/>
    <property type="molecule type" value="Transcribed_RNA"/>
</dbReference>
<feature type="region of interest" description="Disordered" evidence="3">
    <location>
        <begin position="265"/>
        <end position="299"/>
    </location>
</feature>
<dbReference type="PANTHER" id="PTHR46771:SF5">
    <property type="entry name" value="DETERIN"/>
    <property type="match status" value="1"/>
</dbReference>
<keyword evidence="1" id="KW-0479">Metal-binding</keyword>
<dbReference type="SMART" id="SM00238">
    <property type="entry name" value="BIR"/>
    <property type="match status" value="1"/>
</dbReference>
<proteinExistence type="predicted"/>
<dbReference type="CDD" id="cd00022">
    <property type="entry name" value="BIR"/>
    <property type="match status" value="1"/>
</dbReference>
<feature type="compositionally biased region" description="Low complexity" evidence="3">
    <location>
        <begin position="92"/>
        <end position="101"/>
    </location>
</feature>
<keyword evidence="2" id="KW-0862">Zinc</keyword>
<gene>
    <name evidence="5" type="ORF">HAND00432_LOCUS38185</name>
    <name evidence="4" type="ORF">HAND1043_LOCUS20056</name>
</gene>
<evidence type="ECO:0000256" key="1">
    <source>
        <dbReference type="ARBA" id="ARBA00022723"/>
    </source>
</evidence>
<feature type="compositionally biased region" description="Basic and acidic residues" evidence="3">
    <location>
        <begin position="77"/>
        <end position="91"/>
    </location>
</feature>
<feature type="compositionally biased region" description="Gly residues" evidence="3">
    <location>
        <begin position="30"/>
        <end position="42"/>
    </location>
</feature>
<dbReference type="Pfam" id="PF00653">
    <property type="entry name" value="BIR"/>
    <property type="match status" value="1"/>
</dbReference>
<evidence type="ECO:0000256" key="3">
    <source>
        <dbReference type="SAM" id="MobiDB-lite"/>
    </source>
</evidence>
<name>A0A6T8NY51_HEMAN</name>
<dbReference type="InterPro" id="IPR051190">
    <property type="entry name" value="Baculoviral_IAP"/>
</dbReference>
<dbReference type="PROSITE" id="PS50143">
    <property type="entry name" value="BIR_REPEAT_2"/>
    <property type="match status" value="1"/>
</dbReference>
<reference evidence="5" key="1">
    <citation type="submission" date="2021-01" db="EMBL/GenBank/DDBJ databases">
        <authorList>
            <person name="Corre E."/>
            <person name="Pelletier E."/>
            <person name="Niang G."/>
            <person name="Scheremetjew M."/>
            <person name="Finn R."/>
            <person name="Kale V."/>
            <person name="Holt S."/>
            <person name="Cochrane G."/>
            <person name="Meng A."/>
            <person name="Brown T."/>
            <person name="Cohen L."/>
        </authorList>
    </citation>
    <scope>NUCLEOTIDE SEQUENCE</scope>
    <source>
        <strain evidence="4">CCMP441</strain>
        <strain evidence="5">CCMP644</strain>
    </source>
</reference>
<dbReference type="EMBL" id="HBFK01033013">
    <property type="protein sequence ID" value="CAD8753550.1"/>
    <property type="molecule type" value="Transcribed_RNA"/>
</dbReference>
<evidence type="ECO:0000313" key="4">
    <source>
        <dbReference type="EMBL" id="CAD8753550.1"/>
    </source>
</evidence>
<dbReference type="Gene3D" id="1.10.1170.10">
    <property type="entry name" value="Inhibitor Of Apoptosis Protein (2mihbC-IAP-1), Chain A"/>
    <property type="match status" value="1"/>
</dbReference>